<evidence type="ECO:0000259" key="8">
    <source>
        <dbReference type="Pfam" id="PF25876"/>
    </source>
</evidence>
<feature type="domain" description="Multidrug resistance protein MdtA-like barrel-sandwich hybrid" evidence="9">
    <location>
        <begin position="75"/>
        <end position="277"/>
    </location>
</feature>
<keyword evidence="2 7" id="KW-0812">Transmembrane</keyword>
<evidence type="ECO:0000256" key="5">
    <source>
        <dbReference type="SAM" id="Coils"/>
    </source>
</evidence>
<dbReference type="Pfam" id="PF25954">
    <property type="entry name" value="Beta-barrel_RND_2"/>
    <property type="match status" value="1"/>
</dbReference>
<evidence type="ECO:0000256" key="1">
    <source>
        <dbReference type="ARBA" id="ARBA00004167"/>
    </source>
</evidence>
<dbReference type="Gene3D" id="1.10.287.470">
    <property type="entry name" value="Helix hairpin bin"/>
    <property type="match status" value="1"/>
</dbReference>
<gene>
    <name evidence="11" type="ORF">GOB93_00140</name>
</gene>
<dbReference type="InterPro" id="IPR050739">
    <property type="entry name" value="MFP"/>
</dbReference>
<keyword evidence="4 7" id="KW-0472">Membrane</keyword>
<name>A0ABX0JKL7_9PROT</name>
<dbReference type="Gene3D" id="2.40.30.170">
    <property type="match status" value="1"/>
</dbReference>
<dbReference type="Pfam" id="PF25917">
    <property type="entry name" value="BSH_RND"/>
    <property type="match status" value="1"/>
</dbReference>
<evidence type="ECO:0000259" key="10">
    <source>
        <dbReference type="Pfam" id="PF25954"/>
    </source>
</evidence>
<protein>
    <submittedName>
        <fullName evidence="11">HlyD family efflux transporter periplasmic adaptor subunit</fullName>
    </submittedName>
</protein>
<accession>A0ABX0JKL7</accession>
<dbReference type="PANTHER" id="PTHR30386:SF26">
    <property type="entry name" value="TRANSPORT PROTEIN COMB"/>
    <property type="match status" value="1"/>
</dbReference>
<feature type="region of interest" description="Disordered" evidence="6">
    <location>
        <begin position="1"/>
        <end position="32"/>
    </location>
</feature>
<dbReference type="InterPro" id="IPR058792">
    <property type="entry name" value="Beta-barrel_RND_2"/>
</dbReference>
<dbReference type="SUPFAM" id="SSF111369">
    <property type="entry name" value="HlyD-like secretion proteins"/>
    <property type="match status" value="2"/>
</dbReference>
<comment type="subcellular location">
    <subcellularLocation>
        <location evidence="1">Membrane</location>
        <topology evidence="1">Single-pass membrane protein</topology>
    </subcellularLocation>
</comment>
<evidence type="ECO:0000256" key="2">
    <source>
        <dbReference type="ARBA" id="ARBA00022692"/>
    </source>
</evidence>
<dbReference type="InterPro" id="IPR058625">
    <property type="entry name" value="MdtA-like_BSH"/>
</dbReference>
<comment type="caution">
    <text evidence="11">The sequence shown here is derived from an EMBL/GenBank/DDBJ whole genome shotgun (WGS) entry which is preliminary data.</text>
</comment>
<evidence type="ECO:0000256" key="7">
    <source>
        <dbReference type="SAM" id="Phobius"/>
    </source>
</evidence>
<dbReference type="Proteomes" id="UP000635278">
    <property type="component" value="Unassembled WGS sequence"/>
</dbReference>
<reference evidence="11 12" key="1">
    <citation type="journal article" date="2020" name="Int. J. Syst. Evol. Microbiol.">
        <title>Novel acetic acid bacteria from cider fermentations: Acetobacter conturbans sp. nov. and Acetobacter fallax sp. nov.</title>
        <authorList>
            <person name="Sombolestani A.S."/>
            <person name="Cleenwerck I."/>
            <person name="Cnockaert M."/>
            <person name="Borremans W."/>
            <person name="Wieme A.D."/>
            <person name="De Vuyst L."/>
            <person name="Vandamme P."/>
        </authorList>
    </citation>
    <scope>NUCLEOTIDE SEQUENCE [LARGE SCALE GENOMIC DNA]</scope>
    <source>
        <strain evidence="11 12">LMG 30640</strain>
    </source>
</reference>
<sequence>MADEQQDHGTTESTASGGPASAPAKGGKPPKKKSNPLIRAVLILVLLLLIVAAAVYWFLHRFDIETDDAFTQGRAITIAPHVSGYVTELLVDDNQFVHAGQLLARIDPRDWQAERDKAAAAEAQAEASVAGNQMLLAVAEKNFPGRLLAARGQLAAAKAQEFRAETDYKRQHSVMRAATSQQDIDYSKASLDAARAQVDEAQAQVEIATPVVPNVANAKAMVSGQEAQLANARAQLALADLNLQWTEIRAPHDGWISQRNVEAGRYVSTGQSLFSIVEPEVWVIANYKETQITSMRPGQLVDIEVDAYPAHDLHGHIDSLQKGTGATFSAFPPENATGNYVKIVQRVPVKIRIDRGLDPEVPLALGLSVVPVVHTDTAPARGPDGRIVDRDPQHGPQNGLQNGPQHEPHNVRQPEPGSP</sequence>
<dbReference type="Pfam" id="PF25876">
    <property type="entry name" value="HH_MFP_RND"/>
    <property type="match status" value="1"/>
</dbReference>
<keyword evidence="12" id="KW-1185">Reference proteome</keyword>
<feature type="compositionally biased region" description="Basic and acidic residues" evidence="6">
    <location>
        <begin position="1"/>
        <end position="10"/>
    </location>
</feature>
<feature type="domain" description="Multidrug resistance protein MdtA-like alpha-helical hairpin" evidence="8">
    <location>
        <begin position="148"/>
        <end position="208"/>
    </location>
</feature>
<feature type="transmembrane region" description="Helical" evidence="7">
    <location>
        <begin position="37"/>
        <end position="59"/>
    </location>
</feature>
<dbReference type="RefSeq" id="WP_173581593.1">
    <property type="nucleotide sequence ID" value="NZ_WOTB01000001.1"/>
</dbReference>
<proteinExistence type="predicted"/>
<keyword evidence="3 7" id="KW-1133">Transmembrane helix</keyword>
<feature type="compositionally biased region" description="Low complexity" evidence="6">
    <location>
        <begin position="15"/>
        <end position="27"/>
    </location>
</feature>
<feature type="coiled-coil region" evidence="5">
    <location>
        <begin position="184"/>
        <end position="235"/>
    </location>
</feature>
<dbReference type="EMBL" id="WOTB01000001">
    <property type="protein sequence ID" value="NHN83061.1"/>
    <property type="molecule type" value="Genomic_DNA"/>
</dbReference>
<evidence type="ECO:0000256" key="4">
    <source>
        <dbReference type="ARBA" id="ARBA00023136"/>
    </source>
</evidence>
<feature type="compositionally biased region" description="Polar residues" evidence="6">
    <location>
        <begin position="395"/>
        <end position="404"/>
    </location>
</feature>
<feature type="compositionally biased region" description="Basic and acidic residues" evidence="6">
    <location>
        <begin position="383"/>
        <end position="393"/>
    </location>
</feature>
<dbReference type="PANTHER" id="PTHR30386">
    <property type="entry name" value="MEMBRANE FUSION SUBUNIT OF EMRAB-TOLC MULTIDRUG EFFLUX PUMP"/>
    <property type="match status" value="1"/>
</dbReference>
<evidence type="ECO:0000259" key="9">
    <source>
        <dbReference type="Pfam" id="PF25917"/>
    </source>
</evidence>
<keyword evidence="5" id="KW-0175">Coiled coil</keyword>
<feature type="domain" description="CusB-like beta-barrel" evidence="10">
    <location>
        <begin position="280"/>
        <end position="320"/>
    </location>
</feature>
<evidence type="ECO:0000313" key="12">
    <source>
        <dbReference type="Proteomes" id="UP000635278"/>
    </source>
</evidence>
<evidence type="ECO:0000313" key="11">
    <source>
        <dbReference type="EMBL" id="NHN83061.1"/>
    </source>
</evidence>
<dbReference type="InterPro" id="IPR058624">
    <property type="entry name" value="MdtA-like_HH"/>
</dbReference>
<dbReference type="Gene3D" id="2.40.50.100">
    <property type="match status" value="1"/>
</dbReference>
<evidence type="ECO:0000256" key="6">
    <source>
        <dbReference type="SAM" id="MobiDB-lite"/>
    </source>
</evidence>
<evidence type="ECO:0000256" key="3">
    <source>
        <dbReference type="ARBA" id="ARBA00022989"/>
    </source>
</evidence>
<organism evidence="11 12">
    <name type="scientific">Acetobacter musti</name>
    <dbReference type="NCBI Taxonomy" id="864732"/>
    <lineage>
        <taxon>Bacteria</taxon>
        <taxon>Pseudomonadati</taxon>
        <taxon>Pseudomonadota</taxon>
        <taxon>Alphaproteobacteria</taxon>
        <taxon>Acetobacterales</taxon>
        <taxon>Acetobacteraceae</taxon>
        <taxon>Acetobacter</taxon>
    </lineage>
</organism>
<feature type="region of interest" description="Disordered" evidence="6">
    <location>
        <begin position="376"/>
        <end position="419"/>
    </location>
</feature>